<dbReference type="RefSeq" id="WP_190968310.1">
    <property type="nucleotide sequence ID" value="NZ_JACJTB010000016.1"/>
</dbReference>
<gene>
    <name evidence="1" type="ORF">H6G74_14480</name>
</gene>
<dbReference type="EMBL" id="JACJTB010000016">
    <property type="protein sequence ID" value="MBD2595526.1"/>
    <property type="molecule type" value="Genomic_DNA"/>
</dbReference>
<protein>
    <recommendedName>
        <fullName evidence="3">Restriction endonuclease type IV Mrr domain-containing protein</fullName>
    </recommendedName>
</protein>
<keyword evidence="2" id="KW-1185">Reference proteome</keyword>
<evidence type="ECO:0000313" key="1">
    <source>
        <dbReference type="EMBL" id="MBD2595526.1"/>
    </source>
</evidence>
<evidence type="ECO:0008006" key="3">
    <source>
        <dbReference type="Google" id="ProtNLM"/>
    </source>
</evidence>
<accession>A0ABR8FXX4</accession>
<proteinExistence type="predicted"/>
<dbReference type="Proteomes" id="UP000603457">
    <property type="component" value="Unassembled WGS sequence"/>
</dbReference>
<name>A0ABR8FXX4_9NOSO</name>
<sequence>MKWCKEALSPGDVAQHMMRIFLRSDARGIFISESGYTDAAIIDIKKALNQKLIVLFTLKEFVLLLEGNDSFESLLRTKVEAVQLDGKLVY</sequence>
<organism evidence="1 2">
    <name type="scientific">Nostoc spongiaeforme FACHB-130</name>
    <dbReference type="NCBI Taxonomy" id="1357510"/>
    <lineage>
        <taxon>Bacteria</taxon>
        <taxon>Bacillati</taxon>
        <taxon>Cyanobacteriota</taxon>
        <taxon>Cyanophyceae</taxon>
        <taxon>Nostocales</taxon>
        <taxon>Nostocaceae</taxon>
        <taxon>Nostoc</taxon>
    </lineage>
</organism>
<reference evidence="1 2" key="1">
    <citation type="journal article" date="2020" name="ISME J.">
        <title>Comparative genomics reveals insights into cyanobacterial evolution and habitat adaptation.</title>
        <authorList>
            <person name="Chen M.Y."/>
            <person name="Teng W.K."/>
            <person name="Zhao L."/>
            <person name="Hu C.X."/>
            <person name="Zhou Y.K."/>
            <person name="Han B.P."/>
            <person name="Song L.R."/>
            <person name="Shu W.S."/>
        </authorList>
    </citation>
    <scope>NUCLEOTIDE SEQUENCE [LARGE SCALE GENOMIC DNA]</scope>
    <source>
        <strain evidence="1 2">FACHB-130</strain>
    </source>
</reference>
<comment type="caution">
    <text evidence="1">The sequence shown here is derived from an EMBL/GenBank/DDBJ whole genome shotgun (WGS) entry which is preliminary data.</text>
</comment>
<evidence type="ECO:0000313" key="2">
    <source>
        <dbReference type="Proteomes" id="UP000603457"/>
    </source>
</evidence>